<accession>A0ABV4S9T1</accession>
<organism evidence="1 2">
    <name type="scientific">Streptomyces aureus</name>
    <dbReference type="NCBI Taxonomy" id="193461"/>
    <lineage>
        <taxon>Bacteria</taxon>
        <taxon>Bacillati</taxon>
        <taxon>Actinomycetota</taxon>
        <taxon>Actinomycetes</taxon>
        <taxon>Kitasatosporales</taxon>
        <taxon>Streptomycetaceae</taxon>
        <taxon>Streptomyces</taxon>
    </lineage>
</organism>
<protein>
    <recommendedName>
        <fullName evidence="3">TetR family transcriptional regulator</fullName>
    </recommendedName>
</protein>
<name>A0ABV4S9T1_9ACTN</name>
<comment type="caution">
    <text evidence="1">The sequence shown here is derived from an EMBL/GenBank/DDBJ whole genome shotgun (WGS) entry which is preliminary data.</text>
</comment>
<gene>
    <name evidence="1" type="ORF">ACEG43_03165</name>
</gene>
<dbReference type="EMBL" id="JBGOSP010000001">
    <property type="protein sequence ID" value="MFA3835191.1"/>
    <property type="molecule type" value="Genomic_DNA"/>
</dbReference>
<dbReference type="Proteomes" id="UP001571476">
    <property type="component" value="Unassembled WGS sequence"/>
</dbReference>
<dbReference type="RefSeq" id="WP_372561208.1">
    <property type="nucleotide sequence ID" value="NZ_JBGOSP010000001.1"/>
</dbReference>
<reference evidence="1 2" key="1">
    <citation type="submission" date="2024-08" db="EMBL/GenBank/DDBJ databases">
        <title>Genome sequence of Streptomyces aureus CACIA-1.46HGO.</title>
        <authorList>
            <person name="Evangelista-Martinez Z."/>
        </authorList>
    </citation>
    <scope>NUCLEOTIDE SEQUENCE [LARGE SCALE GENOMIC DNA]</scope>
    <source>
        <strain evidence="1 2">CACIA-1.46HGO</strain>
    </source>
</reference>
<sequence length="153" mass="16411">MKRRFEATTDEYERLSGRLAGHMEVEWQRLGALLTSELADAVRARYAALVRSAMAGIAWGVVAHLLTAALDAMRNPDLTPSGIRADPAGAAALLRTASWFGHTAATTTAEQAASPSRSDPDWTAFITALEAVVAPTCPSTDDQPRHRAQAHEC</sequence>
<keyword evidence="2" id="KW-1185">Reference proteome</keyword>
<evidence type="ECO:0000313" key="2">
    <source>
        <dbReference type="Proteomes" id="UP001571476"/>
    </source>
</evidence>
<proteinExistence type="predicted"/>
<evidence type="ECO:0000313" key="1">
    <source>
        <dbReference type="EMBL" id="MFA3835191.1"/>
    </source>
</evidence>
<evidence type="ECO:0008006" key="3">
    <source>
        <dbReference type="Google" id="ProtNLM"/>
    </source>
</evidence>